<dbReference type="InterPro" id="IPR036736">
    <property type="entry name" value="ACP-like_sf"/>
</dbReference>
<organism evidence="1 2">
    <name type="scientific">Campylobacter jejuni</name>
    <dbReference type="NCBI Taxonomy" id="197"/>
    <lineage>
        <taxon>Bacteria</taxon>
        <taxon>Pseudomonadati</taxon>
        <taxon>Campylobacterota</taxon>
        <taxon>Epsilonproteobacteria</taxon>
        <taxon>Campylobacterales</taxon>
        <taxon>Campylobacteraceae</taxon>
        <taxon>Campylobacter</taxon>
    </lineage>
</organism>
<dbReference type="Proteomes" id="UP000865560">
    <property type="component" value="Unassembled WGS sequence"/>
</dbReference>
<gene>
    <name evidence="1" type="ORF">AJY60_10230</name>
</gene>
<dbReference type="EMBL" id="MJVJ01000126">
    <property type="protein sequence ID" value="OEV44653.1"/>
    <property type="molecule type" value="Genomic_DNA"/>
</dbReference>
<evidence type="ECO:0008006" key="3">
    <source>
        <dbReference type="Google" id="ProtNLM"/>
    </source>
</evidence>
<dbReference type="AlphaFoldDB" id="A0AB36FZ18"/>
<protein>
    <recommendedName>
        <fullName evidence="3">Acyl carrier protein</fullName>
    </recommendedName>
</protein>
<dbReference type="RefSeq" id="WP_070261705.1">
    <property type="nucleotide sequence ID" value="NZ_MJVJ01000126.1"/>
</dbReference>
<dbReference type="Gene3D" id="1.10.1200.10">
    <property type="entry name" value="ACP-like"/>
    <property type="match status" value="1"/>
</dbReference>
<evidence type="ECO:0000313" key="1">
    <source>
        <dbReference type="EMBL" id="OEV44653.1"/>
    </source>
</evidence>
<reference evidence="1 2" key="1">
    <citation type="submission" date="2016-09" db="EMBL/GenBank/DDBJ databases">
        <title>Campylobacter from American crows.</title>
        <authorList>
            <person name="Weis A.M."/>
            <person name="Weimer B.C."/>
            <person name="Townsend A.K."/>
            <person name="Taff C."/>
        </authorList>
    </citation>
    <scope>NUCLEOTIDE SEQUENCE [LARGE SCALE GENOMIC DNA]</scope>
    <source>
        <strain evidence="1 2">BCW_3791</strain>
    </source>
</reference>
<evidence type="ECO:0000313" key="2">
    <source>
        <dbReference type="Proteomes" id="UP000865560"/>
    </source>
</evidence>
<accession>A0AB36FZ18</accession>
<dbReference type="SUPFAM" id="SSF47336">
    <property type="entry name" value="ACP-like"/>
    <property type="match status" value="1"/>
</dbReference>
<name>A0AB36FZ18_CAMJU</name>
<sequence length="74" mass="8439">MDKIQMLKALEDILMLESGILKEDSCLKDFEDWDSLAYLNLMAFFDTQLNINITADEISQLNTVADVLNLAKIQ</sequence>
<proteinExistence type="predicted"/>
<comment type="caution">
    <text evidence="1">The sequence shown here is derived from an EMBL/GenBank/DDBJ whole genome shotgun (WGS) entry which is preliminary data.</text>
</comment>